<keyword evidence="1" id="KW-1133">Transmembrane helix</keyword>
<reference evidence="2" key="1">
    <citation type="submission" date="2018-01" db="EMBL/GenBank/DDBJ databases">
        <title>An insight into the sialome of Amazonian anophelines.</title>
        <authorList>
            <person name="Ribeiro J.M."/>
            <person name="Scarpassa V."/>
            <person name="Calvo E."/>
        </authorList>
    </citation>
    <scope>NUCLEOTIDE SEQUENCE</scope>
</reference>
<keyword evidence="1" id="KW-0472">Membrane</keyword>
<feature type="transmembrane region" description="Helical" evidence="1">
    <location>
        <begin position="70"/>
        <end position="92"/>
    </location>
</feature>
<feature type="transmembrane region" description="Helical" evidence="1">
    <location>
        <begin position="167"/>
        <end position="186"/>
    </location>
</feature>
<proteinExistence type="predicted"/>
<protein>
    <submittedName>
        <fullName evidence="2">Uncharacterized protein</fullName>
    </submittedName>
</protein>
<evidence type="ECO:0000256" key="1">
    <source>
        <dbReference type="SAM" id="Phobius"/>
    </source>
</evidence>
<feature type="transmembrane region" description="Helical" evidence="1">
    <location>
        <begin position="104"/>
        <end position="125"/>
    </location>
</feature>
<accession>A0A2M4CXI3</accession>
<feature type="transmembrane region" description="Helical" evidence="1">
    <location>
        <begin position="40"/>
        <end position="64"/>
    </location>
</feature>
<dbReference type="AlphaFoldDB" id="A0A2M4CXI3"/>
<organism evidence="2">
    <name type="scientific">Anopheles darlingi</name>
    <name type="common">Mosquito</name>
    <dbReference type="NCBI Taxonomy" id="43151"/>
    <lineage>
        <taxon>Eukaryota</taxon>
        <taxon>Metazoa</taxon>
        <taxon>Ecdysozoa</taxon>
        <taxon>Arthropoda</taxon>
        <taxon>Hexapoda</taxon>
        <taxon>Insecta</taxon>
        <taxon>Pterygota</taxon>
        <taxon>Neoptera</taxon>
        <taxon>Endopterygota</taxon>
        <taxon>Diptera</taxon>
        <taxon>Nematocera</taxon>
        <taxon>Culicoidea</taxon>
        <taxon>Culicidae</taxon>
        <taxon>Anophelinae</taxon>
        <taxon>Anopheles</taxon>
    </lineage>
</organism>
<keyword evidence="1" id="KW-0812">Transmembrane</keyword>
<sequence>MILCTAFTRRNVTKSLIISSHVHQIAIHVMLFVKMVLRHWLLMVMVMIMMMLCLHRHLIIVLMATRHGMVLVMMVIFSIRVTRTTLTFAELFTTARNSRTTFSFCSVSVSVPIPCFSTVILFAIADTSNTILHIIVHMYAPPVVVTVVVLIVIILMVVVQLLLLMKMILVMILVMVVMLIVFMLHIRIGSGVEFFYITAGVVIATATAI</sequence>
<name>A0A2M4CXI3_ANODA</name>
<dbReference type="EMBL" id="GGFL01005400">
    <property type="protein sequence ID" value="MBW69578.1"/>
    <property type="molecule type" value="Transcribed_RNA"/>
</dbReference>
<feature type="transmembrane region" description="Helical" evidence="1">
    <location>
        <begin position="131"/>
        <end position="155"/>
    </location>
</feature>
<evidence type="ECO:0000313" key="2">
    <source>
        <dbReference type="EMBL" id="MBW69578.1"/>
    </source>
</evidence>